<dbReference type="AlphaFoldDB" id="A0A9P6NIF1"/>
<gene>
    <name evidence="4" type="ORF">CROQUDRAFT_659820</name>
</gene>
<feature type="region of interest" description="Disordered" evidence="1">
    <location>
        <begin position="42"/>
        <end position="121"/>
    </location>
</feature>
<dbReference type="InterPro" id="IPR036315">
    <property type="entry name" value="BRCA2_hlx_sf"/>
</dbReference>
<feature type="compositionally biased region" description="Basic and acidic residues" evidence="1">
    <location>
        <begin position="172"/>
        <end position="186"/>
    </location>
</feature>
<feature type="region of interest" description="Disordered" evidence="1">
    <location>
        <begin position="436"/>
        <end position="510"/>
    </location>
</feature>
<dbReference type="Gene3D" id="2.40.50.140">
    <property type="entry name" value="Nucleic acid-binding proteins"/>
    <property type="match status" value="2"/>
</dbReference>
<feature type="region of interest" description="Disordered" evidence="1">
    <location>
        <begin position="277"/>
        <end position="423"/>
    </location>
</feature>
<dbReference type="InterPro" id="IPR015525">
    <property type="entry name" value="BRCA2"/>
</dbReference>
<reference evidence="4" key="1">
    <citation type="submission" date="2013-11" db="EMBL/GenBank/DDBJ databases">
        <title>Genome sequence of the fusiform rust pathogen reveals effectors for host alternation and coevolution with pine.</title>
        <authorList>
            <consortium name="DOE Joint Genome Institute"/>
            <person name="Smith K."/>
            <person name="Pendleton A."/>
            <person name="Kubisiak T."/>
            <person name="Anderson C."/>
            <person name="Salamov A."/>
            <person name="Aerts A."/>
            <person name="Riley R."/>
            <person name="Clum A."/>
            <person name="Lindquist E."/>
            <person name="Ence D."/>
            <person name="Campbell M."/>
            <person name="Kronenberg Z."/>
            <person name="Feau N."/>
            <person name="Dhillon B."/>
            <person name="Hamelin R."/>
            <person name="Burleigh J."/>
            <person name="Smith J."/>
            <person name="Yandell M."/>
            <person name="Nelson C."/>
            <person name="Grigoriev I."/>
            <person name="Davis J."/>
        </authorList>
    </citation>
    <scope>NUCLEOTIDE SEQUENCE</scope>
    <source>
        <strain evidence="4">G11</strain>
    </source>
</reference>
<dbReference type="InterPro" id="IPR015252">
    <property type="entry name" value="BRCA2_hlx"/>
</dbReference>
<feature type="compositionally biased region" description="Low complexity" evidence="1">
    <location>
        <begin position="61"/>
        <end position="74"/>
    </location>
</feature>
<dbReference type="Proteomes" id="UP000886653">
    <property type="component" value="Unassembled WGS sequence"/>
</dbReference>
<feature type="compositionally biased region" description="Low complexity" evidence="1">
    <location>
        <begin position="87"/>
        <end position="101"/>
    </location>
</feature>
<dbReference type="InterPro" id="IPR015187">
    <property type="entry name" value="BRCA2_OB_1"/>
</dbReference>
<dbReference type="Pfam" id="PF09169">
    <property type="entry name" value="BRCA-2_helical"/>
    <property type="match status" value="1"/>
</dbReference>
<feature type="compositionally biased region" description="Pro residues" evidence="1">
    <location>
        <begin position="478"/>
        <end position="488"/>
    </location>
</feature>
<evidence type="ECO:0008006" key="6">
    <source>
        <dbReference type="Google" id="ProtNLM"/>
    </source>
</evidence>
<dbReference type="InterPro" id="IPR012340">
    <property type="entry name" value="NA-bd_OB-fold"/>
</dbReference>
<dbReference type="GO" id="GO:0006355">
    <property type="term" value="P:regulation of DNA-templated transcription"/>
    <property type="evidence" value="ECO:0007669"/>
    <property type="project" value="TreeGrafter"/>
</dbReference>
<proteinExistence type="predicted"/>
<dbReference type="PANTHER" id="PTHR11289:SF0">
    <property type="entry name" value="BREAST CANCER TYPE 2 SUSCEPTIBILITY PROTEIN"/>
    <property type="match status" value="1"/>
</dbReference>
<evidence type="ECO:0000256" key="1">
    <source>
        <dbReference type="SAM" id="MobiDB-lite"/>
    </source>
</evidence>
<dbReference type="EMBL" id="MU167292">
    <property type="protein sequence ID" value="KAG0144618.1"/>
    <property type="molecule type" value="Genomic_DNA"/>
</dbReference>
<feature type="domain" description="Breast cancer type 2 susceptibility protein helical" evidence="3">
    <location>
        <begin position="678"/>
        <end position="728"/>
    </location>
</feature>
<dbReference type="PANTHER" id="PTHR11289">
    <property type="entry name" value="BREAST CANCER TYPE 2 SUSCEPTIBILITY PROTEIN BRCA2"/>
    <property type="match status" value="1"/>
</dbReference>
<organism evidence="4 5">
    <name type="scientific">Cronartium quercuum f. sp. fusiforme G11</name>
    <dbReference type="NCBI Taxonomy" id="708437"/>
    <lineage>
        <taxon>Eukaryota</taxon>
        <taxon>Fungi</taxon>
        <taxon>Dikarya</taxon>
        <taxon>Basidiomycota</taxon>
        <taxon>Pucciniomycotina</taxon>
        <taxon>Pucciniomycetes</taxon>
        <taxon>Pucciniales</taxon>
        <taxon>Coleosporiaceae</taxon>
        <taxon>Cronartium</taxon>
    </lineage>
</organism>
<dbReference type="OrthoDB" id="21095at2759"/>
<dbReference type="Pfam" id="PF09103">
    <property type="entry name" value="BRCA-2_OB1"/>
    <property type="match status" value="1"/>
</dbReference>
<protein>
    <recommendedName>
        <fullName evidence="6">BRCA2 OB1 domain-containing protein</fullName>
    </recommendedName>
</protein>
<feature type="compositionally biased region" description="Basic and acidic residues" evidence="1">
    <location>
        <begin position="436"/>
        <end position="445"/>
    </location>
</feature>
<feature type="compositionally biased region" description="Polar residues" evidence="1">
    <location>
        <begin position="363"/>
        <end position="376"/>
    </location>
</feature>
<accession>A0A9P6NIF1</accession>
<feature type="compositionally biased region" description="Basic and acidic residues" evidence="1">
    <location>
        <begin position="103"/>
        <end position="114"/>
    </location>
</feature>
<evidence type="ECO:0000259" key="2">
    <source>
        <dbReference type="Pfam" id="PF09103"/>
    </source>
</evidence>
<dbReference type="SUPFAM" id="SSF50249">
    <property type="entry name" value="Nucleic acid-binding proteins"/>
    <property type="match status" value="2"/>
</dbReference>
<comment type="caution">
    <text evidence="4">The sequence shown here is derived from an EMBL/GenBank/DDBJ whole genome shotgun (WGS) entry which is preliminary data.</text>
</comment>
<name>A0A9P6NIF1_9BASI</name>
<evidence type="ECO:0000259" key="3">
    <source>
        <dbReference type="Pfam" id="PF09169"/>
    </source>
</evidence>
<feature type="compositionally biased region" description="Basic and acidic residues" evidence="1">
    <location>
        <begin position="463"/>
        <end position="475"/>
    </location>
</feature>
<dbReference type="GO" id="GO:0000724">
    <property type="term" value="P:double-strand break repair via homologous recombination"/>
    <property type="evidence" value="ECO:0007669"/>
    <property type="project" value="InterPro"/>
</dbReference>
<dbReference type="SUPFAM" id="SSF81872">
    <property type="entry name" value="BRCA2 helical domain"/>
    <property type="match status" value="1"/>
</dbReference>
<feature type="domain" description="BRCA2 OB1" evidence="2">
    <location>
        <begin position="735"/>
        <end position="855"/>
    </location>
</feature>
<feature type="compositionally biased region" description="Acidic residues" evidence="1">
    <location>
        <begin position="145"/>
        <end position="171"/>
    </location>
</feature>
<sequence>MSPQPILCEHLRPLKRSCLQPSTTLLDQNQNQAIPNQTELWLDHQPPKLVRRNGASRPMVTPSQQLPTTTTSPLVAISCERSDDAQPTPVLSPSPSSQSAPDDPTRQSDSESHSQEPPTVVHQTISSVQDTDMIGVIPNPIGEPTLEDPEDGEYDIWDDYDQAEMAGLDELDAQRSDKPDHERDVFYEPPSTSRPPPLAIAAIPNPQQNLSDQSNSSSSSVSSPTRSIRNSPEPPTRYTSFFTTGHKEPQPIMFATASGSSFSLSNLPFRAPSKVASQTFPTLQPELPNITQSDHRSSQAMPMLGFKTGHGRIVPPPSKEAVQRALEGLATTDVMSSPNRSARLPDSPTPQTRVLKGLPSPAGSPSISARNPSPQHQAEAGLSRSEHSSVPSKRSFADQQDARDRLAYSLSSSKTLPNGSRTAYGNQVVFPQAIADHRRSDESMDTRSILLRPQQPRSPGSRALEEVSNRLDRSPRSPVTPPPKPVPSIPLAQASLPSTPRAETPVPTRFVGPHLYPKTLNRRTITRPIGLTPQSVQLFKTAHIHGPRAFVTPFKPTSAPGGAKYGTKSIFSASEQHQPTPKPDYSISRSSRLSISLPDRKSVIDLRPFMAPNRIPISNWLSPPKALSPRQLFSQGVPESIVFMSAKSARLWHFDSLSDNPFGPLQALGELYKLGCIPSKANPNWIANHWALIVWKLSGIVRWKPQSRMRVWNPEFVLRQLKYRYEREFNYGHRSAIRLILDHECPAGVPMTLVIVSIKLVPISKGSGIDETTVQQSRIELSDGWYKIRATIDEPLSRAIRNGRLKVGHKLAIGATFVGATDISKTNKQQEEADPELKLEGNSTARARWHESLGIRFKPWFASLRSLSFDGGRVGMVDVIVVRVFGTMFVDEKGGGERWGGEEEVDRQAEWEIARQTEADKISLERQEEQEQVFRVRDLVKGAYEGGYPANGKSAGGEEQTGFDVDEWLEGLMNESIDVRKASTEQLKELLEGTQDLVDQFERTDVQKILDERVPPRRIRQVCTLRIRDFQSFRDPEAQRTAQLLVQDLSRVEEDLLKEGHRYWIQNIQPQRKIVWDARQERAELFLCTRRDTKWRRVGLDD</sequence>
<evidence type="ECO:0000313" key="5">
    <source>
        <dbReference type="Proteomes" id="UP000886653"/>
    </source>
</evidence>
<feature type="region of interest" description="Disordered" evidence="1">
    <location>
        <begin position="134"/>
        <end position="244"/>
    </location>
</feature>
<feature type="compositionally biased region" description="Polar residues" evidence="1">
    <location>
        <begin position="409"/>
        <end position="423"/>
    </location>
</feature>
<feature type="compositionally biased region" description="Low complexity" evidence="1">
    <location>
        <begin position="199"/>
        <end position="224"/>
    </location>
</feature>
<keyword evidence="5" id="KW-1185">Reference proteome</keyword>
<evidence type="ECO:0000313" key="4">
    <source>
        <dbReference type="EMBL" id="KAG0144618.1"/>
    </source>
</evidence>